<dbReference type="EMBL" id="FQUU01000012">
    <property type="protein sequence ID" value="SHF52397.1"/>
    <property type="molecule type" value="Genomic_DNA"/>
</dbReference>
<reference evidence="1 2" key="1">
    <citation type="submission" date="2016-11" db="EMBL/GenBank/DDBJ databases">
        <authorList>
            <person name="Jaros S."/>
            <person name="Januszkiewicz K."/>
            <person name="Wedrychowicz H."/>
        </authorList>
    </citation>
    <scope>NUCLEOTIDE SEQUENCE [LARGE SCALE GENOMIC DNA]</scope>
    <source>
        <strain evidence="1 2">DSM 18119</strain>
    </source>
</reference>
<dbReference type="OrthoDB" id="1440774at2"/>
<dbReference type="NCBIfam" id="TIGR01200">
    <property type="entry name" value="GLPGLI"/>
    <property type="match status" value="1"/>
</dbReference>
<dbReference type="STRING" id="1121884.SAMN02745131_02871"/>
<dbReference type="AlphaFoldDB" id="A0A1M5CCS0"/>
<protein>
    <submittedName>
        <fullName evidence="1">GLPGLI family protein</fullName>
    </submittedName>
</protein>
<evidence type="ECO:0000313" key="2">
    <source>
        <dbReference type="Proteomes" id="UP000184048"/>
    </source>
</evidence>
<dbReference type="RefSeq" id="WP_072836022.1">
    <property type="nucleotide sequence ID" value="NZ_FQUU01000012.1"/>
</dbReference>
<gene>
    <name evidence="1" type="ORF">SAMN02745131_02871</name>
</gene>
<dbReference type="Proteomes" id="UP000184048">
    <property type="component" value="Unassembled WGS sequence"/>
</dbReference>
<keyword evidence="2" id="KW-1185">Reference proteome</keyword>
<organism evidence="1 2">
    <name type="scientific">Flavisolibacter ginsengisoli DSM 18119</name>
    <dbReference type="NCBI Taxonomy" id="1121884"/>
    <lineage>
        <taxon>Bacteria</taxon>
        <taxon>Pseudomonadati</taxon>
        <taxon>Bacteroidota</taxon>
        <taxon>Chitinophagia</taxon>
        <taxon>Chitinophagales</taxon>
        <taxon>Chitinophagaceae</taxon>
        <taxon>Flavisolibacter</taxon>
    </lineage>
</organism>
<dbReference type="Pfam" id="PF09697">
    <property type="entry name" value="Porph_ging"/>
    <property type="match status" value="1"/>
</dbReference>
<name>A0A1M5CCS0_9BACT</name>
<proteinExistence type="predicted"/>
<sequence length="266" mass="30127">MKQFLVIAAVCSSFFVHAQVKQGRIVYERTIQLPTRMFNADPAIASQIPKSRTDQFELLFGNNQSLWQFLPNATNEDPGTFSGNGVVLRFGGTNDISYYNFDKSTRTNQREIMDRSFVVSDTISKGQWKLTNETKSILNYTTHKAIGQRISNRTQMTMENGEMKRQVIPDTSEMIAWFTTDIPIAIGPEIQGQLPGAILELEVNKGQTVYKAIEISPKVNLAKIKEPNDGKKVTAAEFTKEREKLMEEMRRNMPNGGNGNRIRIQQ</sequence>
<evidence type="ECO:0000313" key="1">
    <source>
        <dbReference type="EMBL" id="SHF52397.1"/>
    </source>
</evidence>
<dbReference type="InterPro" id="IPR005901">
    <property type="entry name" value="GLPGLI"/>
</dbReference>
<accession>A0A1M5CCS0</accession>